<keyword evidence="1" id="KW-0812">Transmembrane</keyword>
<reference evidence="2" key="2">
    <citation type="journal article" date="2021" name="PeerJ">
        <title>Extensive microbial diversity within the chicken gut microbiome revealed by metagenomics and culture.</title>
        <authorList>
            <person name="Gilroy R."/>
            <person name="Ravi A."/>
            <person name="Getino M."/>
            <person name="Pursley I."/>
            <person name="Horton D.L."/>
            <person name="Alikhan N.F."/>
            <person name="Baker D."/>
            <person name="Gharbi K."/>
            <person name="Hall N."/>
            <person name="Watson M."/>
            <person name="Adriaenssens E.M."/>
            <person name="Foster-Nyarko E."/>
            <person name="Jarju S."/>
            <person name="Secka A."/>
            <person name="Antonio M."/>
            <person name="Oren A."/>
            <person name="Chaudhuri R.R."/>
            <person name="La Ragione R."/>
            <person name="Hildebrand F."/>
            <person name="Pallen M.J."/>
        </authorList>
    </citation>
    <scope>NUCLEOTIDE SEQUENCE</scope>
    <source>
        <strain evidence="2">ChiBcec16-1751</strain>
    </source>
</reference>
<keyword evidence="1" id="KW-1133">Transmembrane helix</keyword>
<dbReference type="AlphaFoldDB" id="A0A9D1FAC7"/>
<reference evidence="2" key="1">
    <citation type="submission" date="2020-10" db="EMBL/GenBank/DDBJ databases">
        <authorList>
            <person name="Gilroy R."/>
        </authorList>
    </citation>
    <scope>NUCLEOTIDE SEQUENCE</scope>
    <source>
        <strain evidence="2">ChiBcec16-1751</strain>
    </source>
</reference>
<evidence type="ECO:0000313" key="2">
    <source>
        <dbReference type="EMBL" id="HIS65218.1"/>
    </source>
</evidence>
<feature type="non-terminal residue" evidence="2">
    <location>
        <position position="156"/>
    </location>
</feature>
<gene>
    <name evidence="2" type="ORF">IAA83_07610</name>
</gene>
<protein>
    <submittedName>
        <fullName evidence="2">Uncharacterized protein</fullName>
    </submittedName>
</protein>
<proteinExistence type="predicted"/>
<name>A0A9D1FAC7_9FIRM</name>
<feature type="transmembrane region" description="Helical" evidence="1">
    <location>
        <begin position="26"/>
        <end position="54"/>
    </location>
</feature>
<sequence>MKWFTKPETAAEAAVSRQKIPLTHRLWAKVVSFLLVILMIPTFLGTCLGIFAMWTTGVYTMPEAAMLDTMLENVASGVAYDAASALVDETTNYVQKYWSNGNIAKLDANMTGHRTSQHSMATGGTASNHTYTYEWIYVEDDTTGEKFITHTDALTP</sequence>
<dbReference type="Proteomes" id="UP000886741">
    <property type="component" value="Unassembled WGS sequence"/>
</dbReference>
<keyword evidence="1" id="KW-0472">Membrane</keyword>
<accession>A0A9D1FAC7</accession>
<organism evidence="2 3">
    <name type="scientific">Candidatus Avoscillospira avistercoris</name>
    <dbReference type="NCBI Taxonomy" id="2840707"/>
    <lineage>
        <taxon>Bacteria</taxon>
        <taxon>Bacillati</taxon>
        <taxon>Bacillota</taxon>
        <taxon>Clostridia</taxon>
        <taxon>Eubacteriales</taxon>
        <taxon>Oscillospiraceae</taxon>
        <taxon>Oscillospiraceae incertae sedis</taxon>
        <taxon>Candidatus Avoscillospira</taxon>
    </lineage>
</organism>
<dbReference type="EMBL" id="DVJJ01000115">
    <property type="protein sequence ID" value="HIS65218.1"/>
    <property type="molecule type" value="Genomic_DNA"/>
</dbReference>
<comment type="caution">
    <text evidence="2">The sequence shown here is derived from an EMBL/GenBank/DDBJ whole genome shotgun (WGS) entry which is preliminary data.</text>
</comment>
<evidence type="ECO:0000256" key="1">
    <source>
        <dbReference type="SAM" id="Phobius"/>
    </source>
</evidence>
<evidence type="ECO:0000313" key="3">
    <source>
        <dbReference type="Proteomes" id="UP000886741"/>
    </source>
</evidence>